<dbReference type="RefSeq" id="WP_307004297.1">
    <property type="nucleotide sequence ID" value="NZ_JAUTBK010000002.1"/>
</dbReference>
<keyword evidence="3" id="KW-1185">Reference proteome</keyword>
<name>A0ABU0UYZ1_ACIBI</name>
<proteinExistence type="predicted"/>
<protein>
    <submittedName>
        <fullName evidence="2">Uncharacterized protein</fullName>
    </submittedName>
</protein>
<dbReference type="Proteomes" id="UP001233360">
    <property type="component" value="Unassembled WGS sequence"/>
</dbReference>
<feature type="signal peptide" evidence="1">
    <location>
        <begin position="1"/>
        <end position="18"/>
    </location>
</feature>
<dbReference type="EMBL" id="JAUTBK010000002">
    <property type="protein sequence ID" value="MDQ1209792.1"/>
    <property type="molecule type" value="Genomic_DNA"/>
</dbReference>
<keyword evidence="1" id="KW-0732">Signal</keyword>
<evidence type="ECO:0000313" key="2">
    <source>
        <dbReference type="EMBL" id="MDQ1209792.1"/>
    </source>
</evidence>
<evidence type="ECO:0000256" key="1">
    <source>
        <dbReference type="SAM" id="SignalP"/>
    </source>
</evidence>
<accession>A0ABU0UYZ1</accession>
<comment type="caution">
    <text evidence="2">The sequence shown here is derived from an EMBL/GenBank/DDBJ whole genome shotgun (WGS) entry which is preliminary data.</text>
</comment>
<dbReference type="InterPro" id="IPR054658">
    <property type="entry name" value="Extrcyto_LP"/>
</dbReference>
<feature type="chain" id="PRO_5046666888" evidence="1">
    <location>
        <begin position="19"/>
        <end position="151"/>
    </location>
</feature>
<evidence type="ECO:0000313" key="3">
    <source>
        <dbReference type="Proteomes" id="UP001233360"/>
    </source>
</evidence>
<dbReference type="NCBIfam" id="NF045616">
    <property type="entry name" value="Acin_mostly_LP"/>
    <property type="match status" value="1"/>
</dbReference>
<organism evidence="2 3">
    <name type="scientific">Acinetobacter baylyi</name>
    <dbReference type="NCBI Taxonomy" id="202950"/>
    <lineage>
        <taxon>Bacteria</taxon>
        <taxon>Pseudomonadati</taxon>
        <taxon>Pseudomonadota</taxon>
        <taxon>Gammaproteobacteria</taxon>
        <taxon>Moraxellales</taxon>
        <taxon>Moraxellaceae</taxon>
        <taxon>Acinetobacter</taxon>
    </lineage>
</organism>
<reference evidence="2 3" key="1">
    <citation type="submission" date="2023-07" db="EMBL/GenBank/DDBJ databases">
        <title>Functional and genomic diversity of the sorghum phyllosphere microbiome.</title>
        <authorList>
            <person name="Shade A."/>
        </authorList>
    </citation>
    <scope>NUCLEOTIDE SEQUENCE [LARGE SCALE GENOMIC DNA]</scope>
    <source>
        <strain evidence="2 3">SORGH_AS_0887</strain>
    </source>
</reference>
<gene>
    <name evidence="2" type="ORF">QE380_002715</name>
</gene>
<sequence length="151" mass="17423">MNKYILLTLLIIPFSAFATSNPYRGGEVIIEVKNNTPCFYINDTEQRGDFSIVVLGLTHGSKEYWNYDSSFEKTYPVKNKCIFLNEKNFKNFKGLKENTPYSVTLGGVRTAFNKDFCVTKRSGTLTVQDFKGKRCVDIKPSFWDKLKRLFN</sequence>